<dbReference type="Gene3D" id="3.40.190.10">
    <property type="entry name" value="Periplasmic binding protein-like II"/>
    <property type="match status" value="2"/>
</dbReference>
<organism evidence="6 7">
    <name type="scientific">Pacificispira spongiicola</name>
    <dbReference type="NCBI Taxonomy" id="2729598"/>
    <lineage>
        <taxon>Bacteria</taxon>
        <taxon>Pseudomonadati</taxon>
        <taxon>Pseudomonadota</taxon>
        <taxon>Alphaproteobacteria</taxon>
        <taxon>Rhodospirillales</taxon>
        <taxon>Rhodospirillaceae</taxon>
        <taxon>Pacificispira</taxon>
    </lineage>
</organism>
<protein>
    <submittedName>
        <fullName evidence="6">LysR family transcriptional regulator</fullName>
    </submittedName>
</protein>
<dbReference type="PROSITE" id="PS50931">
    <property type="entry name" value="HTH_LYSR"/>
    <property type="match status" value="1"/>
</dbReference>
<keyword evidence="4" id="KW-0804">Transcription</keyword>
<dbReference type="PANTHER" id="PTHR30537:SF79">
    <property type="entry name" value="TRANSCRIPTIONAL REGULATOR-RELATED"/>
    <property type="match status" value="1"/>
</dbReference>
<evidence type="ECO:0000313" key="7">
    <source>
        <dbReference type="Proteomes" id="UP000539372"/>
    </source>
</evidence>
<dbReference type="InterPro" id="IPR036390">
    <property type="entry name" value="WH_DNA-bd_sf"/>
</dbReference>
<feature type="domain" description="HTH lysR-type" evidence="5">
    <location>
        <begin position="8"/>
        <end position="65"/>
    </location>
</feature>
<dbReference type="Pfam" id="PF03466">
    <property type="entry name" value="LysR_substrate"/>
    <property type="match status" value="1"/>
</dbReference>
<dbReference type="InterPro" id="IPR005119">
    <property type="entry name" value="LysR_subst-bd"/>
</dbReference>
<dbReference type="GO" id="GO:0006351">
    <property type="term" value="P:DNA-templated transcription"/>
    <property type="evidence" value="ECO:0007669"/>
    <property type="project" value="TreeGrafter"/>
</dbReference>
<dbReference type="FunFam" id="1.10.10.10:FF:000001">
    <property type="entry name" value="LysR family transcriptional regulator"/>
    <property type="match status" value="1"/>
</dbReference>
<dbReference type="PANTHER" id="PTHR30537">
    <property type="entry name" value="HTH-TYPE TRANSCRIPTIONAL REGULATOR"/>
    <property type="match status" value="1"/>
</dbReference>
<keyword evidence="7" id="KW-1185">Reference proteome</keyword>
<dbReference type="RefSeq" id="WP_169623422.1">
    <property type="nucleotide sequence ID" value="NZ_JABBNT010000001.1"/>
</dbReference>
<dbReference type="SUPFAM" id="SSF53850">
    <property type="entry name" value="Periplasmic binding protein-like II"/>
    <property type="match status" value="1"/>
</dbReference>
<accession>A0A7Y0DX05</accession>
<dbReference type="GO" id="GO:0043565">
    <property type="term" value="F:sequence-specific DNA binding"/>
    <property type="evidence" value="ECO:0007669"/>
    <property type="project" value="TreeGrafter"/>
</dbReference>
<dbReference type="GO" id="GO:0003700">
    <property type="term" value="F:DNA-binding transcription factor activity"/>
    <property type="evidence" value="ECO:0007669"/>
    <property type="project" value="InterPro"/>
</dbReference>
<dbReference type="CDD" id="cd08432">
    <property type="entry name" value="PBP2_GcdR_TrpI_HvrB_AmpR_like"/>
    <property type="match status" value="1"/>
</dbReference>
<evidence type="ECO:0000256" key="3">
    <source>
        <dbReference type="ARBA" id="ARBA00023125"/>
    </source>
</evidence>
<dbReference type="InterPro" id="IPR036388">
    <property type="entry name" value="WH-like_DNA-bd_sf"/>
</dbReference>
<comment type="caution">
    <text evidence="6">The sequence shown here is derived from an EMBL/GenBank/DDBJ whole genome shotgun (WGS) entry which is preliminary data.</text>
</comment>
<dbReference type="AlphaFoldDB" id="A0A7Y0DX05"/>
<proteinExistence type="inferred from homology"/>
<name>A0A7Y0DX05_9PROT</name>
<evidence type="ECO:0000313" key="6">
    <source>
        <dbReference type="EMBL" id="NMM43121.1"/>
    </source>
</evidence>
<reference evidence="6 7" key="1">
    <citation type="submission" date="2020-04" db="EMBL/GenBank/DDBJ databases">
        <title>Rhodospirillaceae bacterium KN72 isolated from deep sea.</title>
        <authorList>
            <person name="Zhang D.-C."/>
        </authorList>
    </citation>
    <scope>NUCLEOTIDE SEQUENCE [LARGE SCALE GENOMIC DNA]</scope>
    <source>
        <strain evidence="6 7">KN72</strain>
    </source>
</reference>
<gene>
    <name evidence="6" type="ORF">HH303_01440</name>
</gene>
<comment type="similarity">
    <text evidence="1">Belongs to the LysR transcriptional regulatory family.</text>
</comment>
<evidence type="ECO:0000259" key="5">
    <source>
        <dbReference type="PROSITE" id="PS50931"/>
    </source>
</evidence>
<dbReference type="Gene3D" id="1.10.10.10">
    <property type="entry name" value="Winged helix-like DNA-binding domain superfamily/Winged helix DNA-binding domain"/>
    <property type="match status" value="1"/>
</dbReference>
<evidence type="ECO:0000256" key="2">
    <source>
        <dbReference type="ARBA" id="ARBA00023015"/>
    </source>
</evidence>
<dbReference type="PRINTS" id="PR00039">
    <property type="entry name" value="HTHLYSR"/>
</dbReference>
<dbReference type="Pfam" id="PF00126">
    <property type="entry name" value="HTH_1"/>
    <property type="match status" value="1"/>
</dbReference>
<dbReference type="InterPro" id="IPR000847">
    <property type="entry name" value="LysR_HTH_N"/>
</dbReference>
<dbReference type="SUPFAM" id="SSF46785">
    <property type="entry name" value="Winged helix' DNA-binding domain"/>
    <property type="match status" value="1"/>
</dbReference>
<keyword evidence="3" id="KW-0238">DNA-binding</keyword>
<keyword evidence="2" id="KW-0805">Transcription regulation</keyword>
<dbReference type="InterPro" id="IPR058163">
    <property type="entry name" value="LysR-type_TF_proteobact-type"/>
</dbReference>
<evidence type="ECO:0000256" key="4">
    <source>
        <dbReference type="ARBA" id="ARBA00023163"/>
    </source>
</evidence>
<sequence length="297" mass="31889">MRRPYDLPPLTALSAFEAAARLGGVKRAAESLNVTPGAVSRQVKALEADLGCLLFDRLHRGIELTPEGRELAETLADGLARVAEVCRRLRGRGDTPTLTVGATTAFAGLWLMPRIGGFWQDSPDVAVDHVISDDPIDPVRRQVDFAFRYGTGDWPGLTSVLLFGDRLFPVCSPSLAAKIGPVTPQDLPELPLLRLKGVDPSWIDWRSFFAEMGLSDPGAGRGMNNYAVVVQAALDGQGVALGWESLVSPQLRAGTLTRLTDLSMTAPGAHYLVSADGREPTPAMAAFSDWVRAVCVD</sequence>
<dbReference type="Proteomes" id="UP000539372">
    <property type="component" value="Unassembled WGS sequence"/>
</dbReference>
<dbReference type="EMBL" id="JABBNT010000001">
    <property type="protein sequence ID" value="NMM43121.1"/>
    <property type="molecule type" value="Genomic_DNA"/>
</dbReference>
<evidence type="ECO:0000256" key="1">
    <source>
        <dbReference type="ARBA" id="ARBA00009437"/>
    </source>
</evidence>